<dbReference type="EnsemblPlants" id="KQL10458">
    <property type="protein sequence ID" value="KQL10458"/>
    <property type="gene ID" value="SETIT_008140mg"/>
</dbReference>
<protein>
    <submittedName>
        <fullName evidence="2">Uncharacterized protein</fullName>
    </submittedName>
</protein>
<dbReference type="EMBL" id="AGNK02002399">
    <property type="status" value="NOT_ANNOTATED_CDS"/>
    <property type="molecule type" value="Genomic_DNA"/>
</dbReference>
<evidence type="ECO:0000256" key="1">
    <source>
        <dbReference type="SAM" id="MobiDB-lite"/>
    </source>
</evidence>
<accession>K3Y1S3</accession>
<name>K3Y1S3_SETIT</name>
<dbReference type="Gramene" id="KQL10458">
    <property type="protein sequence ID" value="KQL10458"/>
    <property type="gene ID" value="SETIT_008140mg"/>
</dbReference>
<reference evidence="2" key="2">
    <citation type="submission" date="2018-08" db="UniProtKB">
        <authorList>
            <consortium name="EnsemblPlants"/>
        </authorList>
    </citation>
    <scope>IDENTIFICATION</scope>
    <source>
        <strain evidence="2">Yugu1</strain>
    </source>
</reference>
<organism evidence="2 3">
    <name type="scientific">Setaria italica</name>
    <name type="common">Foxtail millet</name>
    <name type="synonym">Panicum italicum</name>
    <dbReference type="NCBI Taxonomy" id="4555"/>
    <lineage>
        <taxon>Eukaryota</taxon>
        <taxon>Viridiplantae</taxon>
        <taxon>Streptophyta</taxon>
        <taxon>Embryophyta</taxon>
        <taxon>Tracheophyta</taxon>
        <taxon>Spermatophyta</taxon>
        <taxon>Magnoliopsida</taxon>
        <taxon>Liliopsida</taxon>
        <taxon>Poales</taxon>
        <taxon>Poaceae</taxon>
        <taxon>PACMAD clade</taxon>
        <taxon>Panicoideae</taxon>
        <taxon>Panicodae</taxon>
        <taxon>Paniceae</taxon>
        <taxon>Cenchrinae</taxon>
        <taxon>Setaria</taxon>
    </lineage>
</organism>
<feature type="region of interest" description="Disordered" evidence="1">
    <location>
        <begin position="314"/>
        <end position="338"/>
    </location>
</feature>
<evidence type="ECO:0000313" key="3">
    <source>
        <dbReference type="Proteomes" id="UP000004995"/>
    </source>
</evidence>
<dbReference type="InParanoid" id="K3Y1S3"/>
<dbReference type="Proteomes" id="UP000004995">
    <property type="component" value="Unassembled WGS sequence"/>
</dbReference>
<dbReference type="HOGENOM" id="CLU_675115_0_0_1"/>
<feature type="compositionally biased region" description="Basic residues" evidence="1">
    <location>
        <begin position="328"/>
        <end position="337"/>
    </location>
</feature>
<keyword evidence="3" id="KW-1185">Reference proteome</keyword>
<sequence>MVKLMHFIPAMTVMEEHSFTTQAVREDRTEMDPQASQLGEEVHAPADCTEAGQVPEEEEVEYAFEDEAPEEGTKKRLFEVVIELIPLLIRIYDISMGMMTTGFVTALGAKVGRVLEVGEAVLEVGEAVKDFKRVRVDFALEDSLKYTALAMLSGSAPDKELNEEGVRFGTELRTSPFKKELGRMLSFHVSTPPVKRGLNFSRSQKERLDGRVVGSSTAKRTVIAEVAEDLVHGVQKMAVDVIRPSTNVGSVANGRMQDEMLGVNERVCGIDLYNGSSDGTLSTQEESAKNKGAALPLNLHDRLLLAKSKTGGLPDRKSLVKSPGATKHINKSRKTNKSLKPEVIVQSLKELQSNGKLMGSLLAPMGAGLGSRALEEEKKVAGETQDALKRVAATNNLVGAKDKPHQAQ</sequence>
<dbReference type="OMA" id="GVNERVC"/>
<reference evidence="3" key="1">
    <citation type="journal article" date="2012" name="Nat. Biotechnol.">
        <title>Reference genome sequence of the model plant Setaria.</title>
        <authorList>
            <person name="Bennetzen J.L."/>
            <person name="Schmutz J."/>
            <person name="Wang H."/>
            <person name="Percifield R."/>
            <person name="Hawkins J."/>
            <person name="Pontaroli A.C."/>
            <person name="Estep M."/>
            <person name="Feng L."/>
            <person name="Vaughn J.N."/>
            <person name="Grimwood J."/>
            <person name="Jenkins J."/>
            <person name="Barry K."/>
            <person name="Lindquist E."/>
            <person name="Hellsten U."/>
            <person name="Deshpande S."/>
            <person name="Wang X."/>
            <person name="Wu X."/>
            <person name="Mitros T."/>
            <person name="Triplett J."/>
            <person name="Yang X."/>
            <person name="Ye C.Y."/>
            <person name="Mauro-Herrera M."/>
            <person name="Wang L."/>
            <person name="Li P."/>
            <person name="Sharma M."/>
            <person name="Sharma R."/>
            <person name="Ronald P.C."/>
            <person name="Panaud O."/>
            <person name="Kellogg E.A."/>
            <person name="Brutnell T.P."/>
            <person name="Doust A.N."/>
            <person name="Tuskan G.A."/>
            <person name="Rokhsar D."/>
            <person name="Devos K.M."/>
        </authorList>
    </citation>
    <scope>NUCLEOTIDE SEQUENCE [LARGE SCALE GENOMIC DNA]</scope>
    <source>
        <strain evidence="3">cv. Yugu1</strain>
    </source>
</reference>
<evidence type="ECO:0000313" key="2">
    <source>
        <dbReference type="EnsemblPlants" id="KQL10458"/>
    </source>
</evidence>
<proteinExistence type="predicted"/>
<dbReference type="AlphaFoldDB" id="K3Y1S3"/>